<accession>A0AAU7LYI7</accession>
<dbReference type="PANTHER" id="PTHR11019">
    <property type="entry name" value="HTH-TYPE TRANSCRIPTIONAL REGULATOR NIMR"/>
    <property type="match status" value="1"/>
</dbReference>
<dbReference type="EMBL" id="CP157675">
    <property type="protein sequence ID" value="XBP71978.1"/>
    <property type="molecule type" value="Genomic_DNA"/>
</dbReference>
<protein>
    <submittedName>
        <fullName evidence="6">Helix-turn-helix transcriptional regulator</fullName>
    </submittedName>
</protein>
<proteinExistence type="predicted"/>
<dbReference type="SUPFAM" id="SSF51182">
    <property type="entry name" value="RmlC-like cupins"/>
    <property type="match status" value="1"/>
</dbReference>
<reference evidence="6" key="1">
    <citation type="submission" date="2024-05" db="EMBL/GenBank/DDBJ databases">
        <authorList>
            <person name="Bunk B."/>
            <person name="Swiderski J."/>
            <person name="Sproer C."/>
            <person name="Thiel V."/>
        </authorList>
    </citation>
    <scope>NUCLEOTIDE SEQUENCE</scope>
    <source>
        <strain evidence="6">DSM 17735</strain>
    </source>
</reference>
<dbReference type="GO" id="GO:0003700">
    <property type="term" value="F:DNA-binding transcription factor activity"/>
    <property type="evidence" value="ECO:0007669"/>
    <property type="project" value="InterPro"/>
</dbReference>
<dbReference type="Gene3D" id="2.60.120.10">
    <property type="entry name" value="Jelly Rolls"/>
    <property type="match status" value="1"/>
</dbReference>
<sequence>MTRNSRLLLISLGDTDPFTPSPQRPVRVRSRSMAADTHVEPHTHAWAQLAYCTTGVVQVTAEQTRPDQAQADEITYIIPPSRAVWIAPGARHHITVREAAELRTLYIDASATPPGWQGCRVLVVSPLLRELVHSLDDGSGQPLSEARLQWLSALVLDEITHADIQALGVPMPHPDSGDKRLRALCEAVLRAPSERATLAGWAADIGASERTVARLFRDQLGLSYQQWRQQAILAHALPMLARGQPVGAVAAASGYASESAFSAMFKAAMGQPPSQFHAKG</sequence>
<evidence type="ECO:0000259" key="5">
    <source>
        <dbReference type="PROSITE" id="PS01124"/>
    </source>
</evidence>
<gene>
    <name evidence="6" type="ORF">ABLV49_09345</name>
</gene>
<dbReference type="InterPro" id="IPR018060">
    <property type="entry name" value="HTH_AraC"/>
</dbReference>
<keyword evidence="4" id="KW-0804">Transcription</keyword>
<dbReference type="InterPro" id="IPR009057">
    <property type="entry name" value="Homeodomain-like_sf"/>
</dbReference>
<keyword evidence="2" id="KW-0805">Transcription regulation</keyword>
<evidence type="ECO:0000313" key="6">
    <source>
        <dbReference type="EMBL" id="XBP71978.1"/>
    </source>
</evidence>
<dbReference type="PANTHER" id="PTHR11019:SF159">
    <property type="entry name" value="TRANSCRIPTIONAL REGULATOR-RELATED"/>
    <property type="match status" value="1"/>
</dbReference>
<name>A0AAU7LYI7_9BURK</name>
<evidence type="ECO:0000256" key="2">
    <source>
        <dbReference type="ARBA" id="ARBA00023015"/>
    </source>
</evidence>
<dbReference type="InterPro" id="IPR014710">
    <property type="entry name" value="RmlC-like_jellyroll"/>
</dbReference>
<dbReference type="Pfam" id="PF12833">
    <property type="entry name" value="HTH_18"/>
    <property type="match status" value="1"/>
</dbReference>
<dbReference type="SUPFAM" id="SSF46689">
    <property type="entry name" value="Homeodomain-like"/>
    <property type="match status" value="1"/>
</dbReference>
<organism evidence="6">
    <name type="scientific">Polaromonas hydrogenivorans</name>
    <dbReference type="NCBI Taxonomy" id="335476"/>
    <lineage>
        <taxon>Bacteria</taxon>
        <taxon>Pseudomonadati</taxon>
        <taxon>Pseudomonadota</taxon>
        <taxon>Betaproteobacteria</taxon>
        <taxon>Burkholderiales</taxon>
        <taxon>Comamonadaceae</taxon>
        <taxon>Polaromonas</taxon>
    </lineage>
</organism>
<dbReference type="CDD" id="cd06124">
    <property type="entry name" value="cupin_NimR-like_N"/>
    <property type="match status" value="1"/>
</dbReference>
<dbReference type="InterPro" id="IPR011051">
    <property type="entry name" value="RmlC_Cupin_sf"/>
</dbReference>
<dbReference type="Pfam" id="PF02311">
    <property type="entry name" value="AraC_binding"/>
    <property type="match status" value="1"/>
</dbReference>
<evidence type="ECO:0000256" key="1">
    <source>
        <dbReference type="ARBA" id="ARBA00022491"/>
    </source>
</evidence>
<dbReference type="InterPro" id="IPR003313">
    <property type="entry name" value="AraC-bd"/>
</dbReference>
<dbReference type="GO" id="GO:0043565">
    <property type="term" value="F:sequence-specific DNA binding"/>
    <property type="evidence" value="ECO:0007669"/>
    <property type="project" value="InterPro"/>
</dbReference>
<dbReference type="RefSeq" id="WP_349281312.1">
    <property type="nucleotide sequence ID" value="NZ_CBCSCU010000002.1"/>
</dbReference>
<evidence type="ECO:0000256" key="4">
    <source>
        <dbReference type="ARBA" id="ARBA00023163"/>
    </source>
</evidence>
<evidence type="ECO:0000256" key="3">
    <source>
        <dbReference type="ARBA" id="ARBA00023125"/>
    </source>
</evidence>
<dbReference type="SMART" id="SM00342">
    <property type="entry name" value="HTH_ARAC"/>
    <property type="match status" value="1"/>
</dbReference>
<dbReference type="FunFam" id="1.10.10.60:FF:000132">
    <property type="entry name" value="AraC family transcriptional regulator"/>
    <property type="match status" value="1"/>
</dbReference>
<keyword evidence="1" id="KW-0678">Repressor</keyword>
<keyword evidence="3" id="KW-0238">DNA-binding</keyword>
<dbReference type="AlphaFoldDB" id="A0AAU7LYI7"/>
<dbReference type="PROSITE" id="PS01124">
    <property type="entry name" value="HTH_ARAC_FAMILY_2"/>
    <property type="match status" value="1"/>
</dbReference>
<dbReference type="Gene3D" id="1.10.10.60">
    <property type="entry name" value="Homeodomain-like"/>
    <property type="match status" value="1"/>
</dbReference>
<feature type="domain" description="HTH araC/xylS-type" evidence="5">
    <location>
        <begin position="179"/>
        <end position="279"/>
    </location>
</feature>